<dbReference type="InterPro" id="IPR000792">
    <property type="entry name" value="Tscrpt_reg_LuxR_C"/>
</dbReference>
<feature type="domain" description="HTH luxR-type" evidence="1">
    <location>
        <begin position="282"/>
        <end position="339"/>
    </location>
</feature>
<dbReference type="KEGG" id="sami:SAMIE_1024460"/>
<protein>
    <submittedName>
        <fullName evidence="2">Regulatory protein, LuxR</fullName>
    </submittedName>
</protein>
<accession>A0A494WDZ4</accession>
<dbReference type="Gene3D" id="1.10.10.10">
    <property type="entry name" value="Winged helix-like DNA-binding domain superfamily/Winged helix DNA-binding domain"/>
    <property type="match status" value="1"/>
</dbReference>
<proteinExistence type="predicted"/>
<dbReference type="InterPro" id="IPR036388">
    <property type="entry name" value="WH-like_DNA-bd_sf"/>
</dbReference>
<name>A0A494WDZ4_9SPHN</name>
<dbReference type="EMBL" id="AP018664">
    <property type="protein sequence ID" value="BBD98945.1"/>
    <property type="molecule type" value="Genomic_DNA"/>
</dbReference>
<evidence type="ECO:0000313" key="3">
    <source>
        <dbReference type="Proteomes" id="UP000279959"/>
    </source>
</evidence>
<dbReference type="RefSeq" id="WP_232037255.1">
    <property type="nucleotide sequence ID" value="NZ_AP018664.1"/>
</dbReference>
<dbReference type="SUPFAM" id="SSF46894">
    <property type="entry name" value="C-terminal effector domain of the bipartite response regulators"/>
    <property type="match status" value="1"/>
</dbReference>
<organism evidence="2 3">
    <name type="scientific">Sphingobium amiense</name>
    <dbReference type="NCBI Taxonomy" id="135719"/>
    <lineage>
        <taxon>Bacteria</taxon>
        <taxon>Pseudomonadati</taxon>
        <taxon>Pseudomonadota</taxon>
        <taxon>Alphaproteobacteria</taxon>
        <taxon>Sphingomonadales</taxon>
        <taxon>Sphingomonadaceae</taxon>
        <taxon>Sphingobium</taxon>
    </lineage>
</organism>
<evidence type="ECO:0000313" key="2">
    <source>
        <dbReference type="EMBL" id="BBD98945.1"/>
    </source>
</evidence>
<reference evidence="2 3" key="1">
    <citation type="submission" date="2018-05" db="EMBL/GenBank/DDBJ databases">
        <title>Complete Genome Sequence of the Nonylphenol-Degrading Bacterium Sphingobium amiense DSM 16289T.</title>
        <authorList>
            <person name="Ootsuka M."/>
            <person name="Nishizawa T."/>
            <person name="Ohta H."/>
        </authorList>
    </citation>
    <scope>NUCLEOTIDE SEQUENCE [LARGE SCALE GENOMIC DNA]</scope>
    <source>
        <strain evidence="2 3">DSM 16289</strain>
    </source>
</reference>
<keyword evidence="3" id="KW-1185">Reference proteome</keyword>
<evidence type="ECO:0000259" key="1">
    <source>
        <dbReference type="SMART" id="SM00421"/>
    </source>
</evidence>
<dbReference type="GO" id="GO:0006355">
    <property type="term" value="P:regulation of DNA-templated transcription"/>
    <property type="evidence" value="ECO:0007669"/>
    <property type="project" value="InterPro"/>
</dbReference>
<dbReference type="AlphaFoldDB" id="A0A494WDZ4"/>
<gene>
    <name evidence="2" type="ORF">SAMIE_1024460</name>
</gene>
<dbReference type="InterPro" id="IPR016032">
    <property type="entry name" value="Sig_transdc_resp-reg_C-effctor"/>
</dbReference>
<dbReference type="GO" id="GO:0003677">
    <property type="term" value="F:DNA binding"/>
    <property type="evidence" value="ECO:0007669"/>
    <property type="project" value="InterPro"/>
</dbReference>
<dbReference type="SMART" id="SM00421">
    <property type="entry name" value="HTH_LUXR"/>
    <property type="match status" value="1"/>
</dbReference>
<sequence length="347" mass="38184">MRWDQSRLVEALHRGIFDRPLWSEFLDQLRDMAGVAHVGLRVRTGDEDASLLLHSARGRGASVPLDPSVYDRMRPGRVYALEELMERDDDSMAGSLALRHMRIVRVSDGGEMAAWLHCADDTELKPSVGALLSAMVPHLAIVLKTYGVLEQERQRASVAAETFGRLNAGWITVDASCRIVDMTPYADEFFRKSPLLRRGRYDRLVPASPVVDRELTALVKAFGKGEDRPPRAFNLSRDPLADILVAPLRNGAAGSQKAAVAILYLSGDHWSRQDRHEQIAALFGLLPSEARMAWAMTQGLSIAQAAASIGLSIETGRHYSKNIYAKTGARGHADLVRIILTSALAIV</sequence>
<dbReference type="Proteomes" id="UP000279959">
    <property type="component" value="Chromosome"/>
</dbReference>